<dbReference type="HOGENOM" id="CLU_035244_0_0_1"/>
<sequence>MAPVFHENTSHFEPDTPRTSVHGGRGENAPAAAATAGTTGADDSSSVDHVQEKAPPAVPLTKRQKVKRHCGKFKWWYLAAALILAAILLPILFLVILPAIVQRIVNDQDLPVNGGSFLALSPTQMSVSLNTSLDTPLPANLDPLTLQLYNHETPDFSPFISLDLPAVHIDGNTNIIVTNQTVTIQNQTELEYWFNNVFDEAQTSMSVRGDATVRLGALHSKAHIDKTISVYSLNQLNGFGILELSLIYPALENGTNIKGTLNLPNWGALTLGLGDVSLNLYSGDVRLGLITIFNVVVPPGNNTLNFSGELYLHDLVANFGKVLDAQADALNEGKIQIDATGNATVVDGVHIPFVEHILNNKRVTSYTSVIKLASDVINSLTGGGNASVVDILGEVIGNNTLIEQAIGHWNTTQSTTSQKTKKSLSWGLTGPRALNLLKLGMKMTGKF</sequence>
<dbReference type="RefSeq" id="XP_007832165.1">
    <property type="nucleotide sequence ID" value="XM_007833974.1"/>
</dbReference>
<feature type="compositionally biased region" description="Low complexity" evidence="1">
    <location>
        <begin position="27"/>
        <end position="41"/>
    </location>
</feature>
<evidence type="ECO:0000313" key="3">
    <source>
        <dbReference type="EMBL" id="ETS83517.1"/>
    </source>
</evidence>
<dbReference type="GeneID" id="19270406"/>
<dbReference type="OrthoDB" id="10039566at2759"/>
<evidence type="ECO:0000313" key="4">
    <source>
        <dbReference type="Proteomes" id="UP000030651"/>
    </source>
</evidence>
<dbReference type="PANTHER" id="PTHR35895">
    <property type="entry name" value="CHROMOSOME 16, WHOLE GENOME SHOTGUN SEQUENCE"/>
    <property type="match status" value="1"/>
</dbReference>
<feature type="region of interest" description="Disordered" evidence="1">
    <location>
        <begin position="1"/>
        <end position="54"/>
    </location>
</feature>
<dbReference type="OMA" id="HVLGHWD"/>
<dbReference type="Proteomes" id="UP000030651">
    <property type="component" value="Unassembled WGS sequence"/>
</dbReference>
<dbReference type="EMBL" id="KI912111">
    <property type="protein sequence ID" value="ETS83517.1"/>
    <property type="molecule type" value="Genomic_DNA"/>
</dbReference>
<dbReference type="AlphaFoldDB" id="W3XDL8"/>
<keyword evidence="2" id="KW-0472">Membrane</keyword>
<accession>W3XDL8</accession>
<gene>
    <name evidence="3" type="ORF">PFICI_05393</name>
</gene>
<keyword evidence="2" id="KW-1133">Transmembrane helix</keyword>
<dbReference type="InParanoid" id="W3XDL8"/>
<proteinExistence type="predicted"/>
<dbReference type="InterPro" id="IPR022185">
    <property type="entry name" value="DUF3712"/>
</dbReference>
<keyword evidence="2" id="KW-0812">Transmembrane</keyword>
<keyword evidence="4" id="KW-1185">Reference proteome</keyword>
<evidence type="ECO:0000256" key="2">
    <source>
        <dbReference type="SAM" id="Phobius"/>
    </source>
</evidence>
<dbReference type="Pfam" id="PF12505">
    <property type="entry name" value="DUF3712"/>
    <property type="match status" value="1"/>
</dbReference>
<dbReference type="GO" id="GO:0000329">
    <property type="term" value="C:fungal-type vacuole membrane"/>
    <property type="evidence" value="ECO:0007669"/>
    <property type="project" value="InterPro"/>
</dbReference>
<protein>
    <submittedName>
        <fullName evidence="3">Uncharacterized protein</fullName>
    </submittedName>
</protein>
<dbReference type="PANTHER" id="PTHR35895:SF2">
    <property type="match status" value="1"/>
</dbReference>
<feature type="transmembrane region" description="Helical" evidence="2">
    <location>
        <begin position="75"/>
        <end position="101"/>
    </location>
</feature>
<dbReference type="KEGG" id="pfy:PFICI_05393"/>
<dbReference type="InterPro" id="IPR046368">
    <property type="entry name" value="Tag1"/>
</dbReference>
<dbReference type="eggNOG" id="ENOG502SJ3Q">
    <property type="taxonomic scope" value="Eukaryota"/>
</dbReference>
<name>W3XDL8_PESFW</name>
<reference evidence="4" key="1">
    <citation type="journal article" date="2015" name="BMC Genomics">
        <title>Genomic and transcriptomic analysis of the endophytic fungus Pestalotiopsis fici reveals its lifestyle and high potential for synthesis of natural products.</title>
        <authorList>
            <person name="Wang X."/>
            <person name="Zhang X."/>
            <person name="Liu L."/>
            <person name="Xiang M."/>
            <person name="Wang W."/>
            <person name="Sun X."/>
            <person name="Che Y."/>
            <person name="Guo L."/>
            <person name="Liu G."/>
            <person name="Guo L."/>
            <person name="Wang C."/>
            <person name="Yin W.B."/>
            <person name="Stadler M."/>
            <person name="Zhang X."/>
            <person name="Liu X."/>
        </authorList>
    </citation>
    <scope>NUCLEOTIDE SEQUENCE [LARGE SCALE GENOMIC DNA]</scope>
    <source>
        <strain evidence="4">W106-1 / CGMCC3.15140</strain>
    </source>
</reference>
<organism evidence="3 4">
    <name type="scientific">Pestalotiopsis fici (strain W106-1 / CGMCC3.15140)</name>
    <dbReference type="NCBI Taxonomy" id="1229662"/>
    <lineage>
        <taxon>Eukaryota</taxon>
        <taxon>Fungi</taxon>
        <taxon>Dikarya</taxon>
        <taxon>Ascomycota</taxon>
        <taxon>Pezizomycotina</taxon>
        <taxon>Sordariomycetes</taxon>
        <taxon>Xylariomycetidae</taxon>
        <taxon>Amphisphaeriales</taxon>
        <taxon>Sporocadaceae</taxon>
        <taxon>Pestalotiopsis</taxon>
    </lineage>
</organism>
<evidence type="ECO:0000256" key="1">
    <source>
        <dbReference type="SAM" id="MobiDB-lite"/>
    </source>
</evidence>